<proteinExistence type="predicted"/>
<dbReference type="AlphaFoldDB" id="A0A239WFI6"/>
<dbReference type="RefSeq" id="WP_036957938.1">
    <property type="nucleotide sequence ID" value="NZ_LT906441.1"/>
</dbReference>
<dbReference type="Proteomes" id="UP000215332">
    <property type="component" value="Chromosome 1"/>
</dbReference>
<dbReference type="eggNOG" id="COG0456">
    <property type="taxonomic scope" value="Bacteria"/>
</dbReference>
<accession>A0A239WFI6</accession>
<gene>
    <name evidence="2" type="ORF">SAMEA4412665_00868</name>
</gene>
<reference evidence="2 3" key="1">
    <citation type="submission" date="2017-06" db="EMBL/GenBank/DDBJ databases">
        <authorList>
            <consortium name="Pathogen Informatics"/>
        </authorList>
    </citation>
    <scope>NUCLEOTIDE SEQUENCE [LARGE SCALE GENOMIC DNA]</scope>
    <source>
        <strain evidence="2 3">NCTC11865</strain>
    </source>
</reference>
<organism evidence="2 3">
    <name type="scientific">Cutibacterium granulosum</name>
    <dbReference type="NCBI Taxonomy" id="33011"/>
    <lineage>
        <taxon>Bacteria</taxon>
        <taxon>Bacillati</taxon>
        <taxon>Actinomycetota</taxon>
        <taxon>Actinomycetes</taxon>
        <taxon>Propionibacteriales</taxon>
        <taxon>Propionibacteriaceae</taxon>
        <taxon>Cutibacterium</taxon>
    </lineage>
</organism>
<evidence type="ECO:0000259" key="1">
    <source>
        <dbReference type="PROSITE" id="PS51186"/>
    </source>
</evidence>
<dbReference type="Gene3D" id="3.40.630.30">
    <property type="match status" value="1"/>
</dbReference>
<dbReference type="InterPro" id="IPR016181">
    <property type="entry name" value="Acyl_CoA_acyltransferase"/>
</dbReference>
<protein>
    <recommendedName>
        <fullName evidence="1">N-acetyltransferase domain-containing protein</fullName>
    </recommendedName>
</protein>
<evidence type="ECO:0000313" key="3">
    <source>
        <dbReference type="Proteomes" id="UP000215332"/>
    </source>
</evidence>
<sequence length="159" mass="17347">MATIRPATSTDMGFLAHLLRLIAGEPGKPRTLDECRADPRIACYVDGWSPDQLGVICMNAHTRIGAAWLRQFTPSDRSRGFVSPTIPELSLALVPEYQGRGRGAYLRDAFLAHAQRHGVNSISAAARRNAPGLQRFLAEGGFSPVSEGETEITYLHVCQ</sequence>
<dbReference type="GO" id="GO:0016747">
    <property type="term" value="F:acyltransferase activity, transferring groups other than amino-acyl groups"/>
    <property type="evidence" value="ECO:0007669"/>
    <property type="project" value="InterPro"/>
</dbReference>
<dbReference type="Pfam" id="PF00583">
    <property type="entry name" value="Acetyltransf_1"/>
    <property type="match status" value="1"/>
</dbReference>
<dbReference type="InterPro" id="IPR000182">
    <property type="entry name" value="GNAT_dom"/>
</dbReference>
<dbReference type="KEGG" id="cgrn:4412665_00868"/>
<dbReference type="SUPFAM" id="SSF55729">
    <property type="entry name" value="Acyl-CoA N-acyltransferases (Nat)"/>
    <property type="match status" value="1"/>
</dbReference>
<dbReference type="EMBL" id="LT906441">
    <property type="protein sequence ID" value="SNV32866.1"/>
    <property type="molecule type" value="Genomic_DNA"/>
</dbReference>
<feature type="domain" description="N-acetyltransferase" evidence="1">
    <location>
        <begin position="2"/>
        <end position="159"/>
    </location>
</feature>
<name>A0A239WFI6_9ACTN</name>
<dbReference type="PROSITE" id="PS51186">
    <property type="entry name" value="GNAT"/>
    <property type="match status" value="1"/>
</dbReference>
<evidence type="ECO:0000313" key="2">
    <source>
        <dbReference type="EMBL" id="SNV32866.1"/>
    </source>
</evidence>